<sequence>MASSDDLVRYVRETLSSDDLSEATSRGTGSNSFEPASGQQWSLRLGTVATRCLLDEPSDDEEVRGNEEEWSSLGDDKEVA</sequence>
<proteinExistence type="predicted"/>
<reference evidence="2" key="1">
    <citation type="submission" date="2020-06" db="EMBL/GenBank/DDBJ databases">
        <authorList>
            <person name="Li T."/>
            <person name="Hu X."/>
            <person name="Zhang T."/>
            <person name="Song X."/>
            <person name="Zhang H."/>
            <person name="Dai N."/>
            <person name="Sheng W."/>
            <person name="Hou X."/>
            <person name="Wei L."/>
        </authorList>
    </citation>
    <scope>NUCLEOTIDE SEQUENCE</scope>
    <source>
        <strain evidence="2">G01</strain>
        <tissue evidence="2">Leaf</tissue>
    </source>
</reference>
<organism evidence="2">
    <name type="scientific">Sesamum angustifolium</name>
    <dbReference type="NCBI Taxonomy" id="2727405"/>
    <lineage>
        <taxon>Eukaryota</taxon>
        <taxon>Viridiplantae</taxon>
        <taxon>Streptophyta</taxon>
        <taxon>Embryophyta</taxon>
        <taxon>Tracheophyta</taxon>
        <taxon>Spermatophyta</taxon>
        <taxon>Magnoliopsida</taxon>
        <taxon>eudicotyledons</taxon>
        <taxon>Gunneridae</taxon>
        <taxon>Pentapetalae</taxon>
        <taxon>asterids</taxon>
        <taxon>lamiids</taxon>
        <taxon>Lamiales</taxon>
        <taxon>Pedaliaceae</taxon>
        <taxon>Sesamum</taxon>
    </lineage>
</organism>
<name>A0AAW2QTH1_9LAMI</name>
<feature type="region of interest" description="Disordered" evidence="1">
    <location>
        <begin position="52"/>
        <end position="80"/>
    </location>
</feature>
<evidence type="ECO:0000256" key="1">
    <source>
        <dbReference type="SAM" id="MobiDB-lite"/>
    </source>
</evidence>
<evidence type="ECO:0000313" key="2">
    <source>
        <dbReference type="EMBL" id="KAL0370748.1"/>
    </source>
</evidence>
<dbReference type="EMBL" id="JACGWK010000002">
    <property type="protein sequence ID" value="KAL0370748.1"/>
    <property type="molecule type" value="Genomic_DNA"/>
</dbReference>
<feature type="region of interest" description="Disordered" evidence="1">
    <location>
        <begin position="13"/>
        <end position="40"/>
    </location>
</feature>
<protein>
    <submittedName>
        <fullName evidence="2">Uncharacterized protein</fullName>
    </submittedName>
</protein>
<feature type="compositionally biased region" description="Polar residues" evidence="1">
    <location>
        <begin position="22"/>
        <end position="40"/>
    </location>
</feature>
<reference evidence="2" key="2">
    <citation type="journal article" date="2024" name="Plant">
        <title>Genomic evolution and insights into agronomic trait innovations of Sesamum species.</title>
        <authorList>
            <person name="Miao H."/>
            <person name="Wang L."/>
            <person name="Qu L."/>
            <person name="Liu H."/>
            <person name="Sun Y."/>
            <person name="Le M."/>
            <person name="Wang Q."/>
            <person name="Wei S."/>
            <person name="Zheng Y."/>
            <person name="Lin W."/>
            <person name="Duan Y."/>
            <person name="Cao H."/>
            <person name="Xiong S."/>
            <person name="Wang X."/>
            <person name="Wei L."/>
            <person name="Li C."/>
            <person name="Ma Q."/>
            <person name="Ju M."/>
            <person name="Zhao R."/>
            <person name="Li G."/>
            <person name="Mu C."/>
            <person name="Tian Q."/>
            <person name="Mei H."/>
            <person name="Zhang T."/>
            <person name="Gao T."/>
            <person name="Zhang H."/>
        </authorList>
    </citation>
    <scope>NUCLEOTIDE SEQUENCE</scope>
    <source>
        <strain evidence="2">G01</strain>
    </source>
</reference>
<dbReference type="AlphaFoldDB" id="A0AAW2QTH1"/>
<comment type="caution">
    <text evidence="2">The sequence shown here is derived from an EMBL/GenBank/DDBJ whole genome shotgun (WGS) entry which is preliminary data.</text>
</comment>
<gene>
    <name evidence="2" type="ORF">Sangu_0392900</name>
</gene>
<accession>A0AAW2QTH1</accession>